<protein>
    <submittedName>
        <fullName evidence="2">Alpha/beta-hydrolase</fullName>
    </submittedName>
</protein>
<evidence type="ECO:0000313" key="3">
    <source>
        <dbReference type="Proteomes" id="UP000799444"/>
    </source>
</evidence>
<name>A0A9P4QYZ1_9PLEO</name>
<dbReference type="OrthoDB" id="190201at2759"/>
<accession>A0A9P4QYZ1</accession>
<dbReference type="AlphaFoldDB" id="A0A9P4QYZ1"/>
<dbReference type="EMBL" id="ML996135">
    <property type="protein sequence ID" value="KAF2735459.1"/>
    <property type="molecule type" value="Genomic_DNA"/>
</dbReference>
<keyword evidence="3" id="KW-1185">Reference proteome</keyword>
<comment type="caution">
    <text evidence="2">The sequence shown here is derived from an EMBL/GenBank/DDBJ whole genome shotgun (WGS) entry which is preliminary data.</text>
</comment>
<reference evidence="2" key="1">
    <citation type="journal article" date="2020" name="Stud. Mycol.">
        <title>101 Dothideomycetes genomes: a test case for predicting lifestyles and emergence of pathogens.</title>
        <authorList>
            <person name="Haridas S."/>
            <person name="Albert R."/>
            <person name="Binder M."/>
            <person name="Bloem J."/>
            <person name="Labutti K."/>
            <person name="Salamov A."/>
            <person name="Andreopoulos B."/>
            <person name="Baker S."/>
            <person name="Barry K."/>
            <person name="Bills G."/>
            <person name="Bluhm B."/>
            <person name="Cannon C."/>
            <person name="Castanera R."/>
            <person name="Culley D."/>
            <person name="Daum C."/>
            <person name="Ezra D."/>
            <person name="Gonzalez J."/>
            <person name="Henrissat B."/>
            <person name="Kuo A."/>
            <person name="Liang C."/>
            <person name="Lipzen A."/>
            <person name="Lutzoni F."/>
            <person name="Magnuson J."/>
            <person name="Mondo S."/>
            <person name="Nolan M."/>
            <person name="Ohm R."/>
            <person name="Pangilinan J."/>
            <person name="Park H.-J."/>
            <person name="Ramirez L."/>
            <person name="Alfaro M."/>
            <person name="Sun H."/>
            <person name="Tritt A."/>
            <person name="Yoshinaga Y."/>
            <person name="Zwiers L.-H."/>
            <person name="Turgeon B."/>
            <person name="Goodwin S."/>
            <person name="Spatafora J."/>
            <person name="Crous P."/>
            <person name="Grigoriev I."/>
        </authorList>
    </citation>
    <scope>NUCLEOTIDE SEQUENCE</scope>
    <source>
        <strain evidence="2">CBS 125425</strain>
    </source>
</reference>
<dbReference type="SUPFAM" id="SSF53474">
    <property type="entry name" value="alpha/beta-Hydrolases"/>
    <property type="match status" value="1"/>
</dbReference>
<dbReference type="InterPro" id="IPR000073">
    <property type="entry name" value="AB_hydrolase_1"/>
</dbReference>
<evidence type="ECO:0000313" key="2">
    <source>
        <dbReference type="EMBL" id="KAF2735459.1"/>
    </source>
</evidence>
<dbReference type="InterPro" id="IPR029058">
    <property type="entry name" value="AB_hydrolase_fold"/>
</dbReference>
<feature type="domain" description="AB hydrolase-1" evidence="1">
    <location>
        <begin position="122"/>
        <end position="342"/>
    </location>
</feature>
<dbReference type="Proteomes" id="UP000799444">
    <property type="component" value="Unassembled WGS sequence"/>
</dbReference>
<evidence type="ECO:0000259" key="1">
    <source>
        <dbReference type="Pfam" id="PF12697"/>
    </source>
</evidence>
<dbReference type="Gene3D" id="3.40.50.1820">
    <property type="entry name" value="alpha/beta hydrolase"/>
    <property type="match status" value="1"/>
</dbReference>
<sequence>MAMAITCMLRHAVTTSCYENPANGSTSYFKTLTPVYYPPNGDCSDFYVPISIDYEQPEFNPKFKWTDSFGLQSFMAALTARASAPVPEQAPFVNAKQFKGDYEIAASFCTPRKPNGNEKKVIVATHGIGPGRTHWNSPFKPEEFNFVQYALSKGYSVFFYDRLGCGASSKADGFELSLETAKAVLKTLVKSVKEGKYTGKIKAEKVALLSFSFGSFTTHKAISEEPDLADAIILTGFSNNITGINGNGLLRSFVPRIANIENSARFGDRDDGYLAWPSVFDLIMNYFKAPAFAPSTALFTQSAIETFTLSELLTFAAPANISAEKWDKPALHLTGELDYIVCDGQCKGIIETPAKEMYPNAKPLQVSIQPAASHHLNFATNATGAYGVITDFLDAN</sequence>
<dbReference type="Pfam" id="PF12697">
    <property type="entry name" value="Abhydrolase_6"/>
    <property type="match status" value="1"/>
</dbReference>
<proteinExistence type="predicted"/>
<gene>
    <name evidence="2" type="ORF">EJ04DRAFT_464700</name>
</gene>
<organism evidence="2 3">
    <name type="scientific">Polyplosphaeria fusca</name>
    <dbReference type="NCBI Taxonomy" id="682080"/>
    <lineage>
        <taxon>Eukaryota</taxon>
        <taxon>Fungi</taxon>
        <taxon>Dikarya</taxon>
        <taxon>Ascomycota</taxon>
        <taxon>Pezizomycotina</taxon>
        <taxon>Dothideomycetes</taxon>
        <taxon>Pleosporomycetidae</taxon>
        <taxon>Pleosporales</taxon>
        <taxon>Tetraplosphaeriaceae</taxon>
        <taxon>Polyplosphaeria</taxon>
    </lineage>
</organism>
<feature type="non-terminal residue" evidence="2">
    <location>
        <position position="396"/>
    </location>
</feature>